<dbReference type="PROSITE" id="PS50255">
    <property type="entry name" value="CYTOCHROME_B5_2"/>
    <property type="match status" value="1"/>
</dbReference>
<dbReference type="PANTHER" id="PTHR19359:SF14">
    <property type="entry name" value="CYTOCHROME B5 A"/>
    <property type="match status" value="1"/>
</dbReference>
<dbReference type="Pfam" id="PF00173">
    <property type="entry name" value="Cyt-b5"/>
    <property type="match status" value="1"/>
</dbReference>
<name>A0AAD9D780_9STRA</name>
<dbReference type="SMART" id="SM01117">
    <property type="entry name" value="Cyt-b5"/>
    <property type="match status" value="1"/>
</dbReference>
<evidence type="ECO:0000256" key="4">
    <source>
        <dbReference type="ARBA" id="ARBA00038168"/>
    </source>
</evidence>
<evidence type="ECO:0000313" key="7">
    <source>
        <dbReference type="EMBL" id="KAK1736497.1"/>
    </source>
</evidence>
<dbReference type="Gene3D" id="3.10.120.10">
    <property type="entry name" value="Cytochrome b5-like heme/steroid binding domain"/>
    <property type="match status" value="1"/>
</dbReference>
<evidence type="ECO:0000313" key="8">
    <source>
        <dbReference type="Proteomes" id="UP001224775"/>
    </source>
</evidence>
<dbReference type="InterPro" id="IPR050668">
    <property type="entry name" value="Cytochrome_b5"/>
</dbReference>
<proteinExistence type="inferred from homology"/>
<keyword evidence="3" id="KW-0408">Iron</keyword>
<keyword evidence="8" id="KW-1185">Reference proteome</keyword>
<dbReference type="InterPro" id="IPR001199">
    <property type="entry name" value="Cyt_B5-like_heme/steroid-bd"/>
</dbReference>
<feature type="transmembrane region" description="Helical" evidence="5">
    <location>
        <begin position="290"/>
        <end position="318"/>
    </location>
</feature>
<dbReference type="PANTHER" id="PTHR19359">
    <property type="entry name" value="CYTOCHROME B5"/>
    <property type="match status" value="1"/>
</dbReference>
<sequence>MNDKLVKVEVASNGDMIKHKPKALSLKSPLLIYIDRKVYDVTKFQHDHPGGRLPLVKMMDKDCTALFHAVGHSKFAMNLLQKHLVKEQDMVHDAHTTVHAHSHAFEWHKFAVFLLGIIAVPYIIYAYWKLICNNHHSGDDGIETLQDLIQLVIPSIYLPTQASLGSLFLADYLLVPQCSMNFQMLEQVGYPLYYTTALLGLYYIISGPTLGIVLWIFCQDSQPYFSVWLVVKVISVYLLSDITFEYVHKWMHYKKPEWHMMHHVIIFPTACAGFLLEIHDYIMELWVGKIPILIIFGTDLFNAYDGFACVLCLALTLLNNTIGHDSWLLSAHYLHHLSSGSTFGTLPFRITFPFSQQCHDKKFWDHPLRNSLESLFLLADSSKEL</sequence>
<evidence type="ECO:0000256" key="1">
    <source>
        <dbReference type="ARBA" id="ARBA00022617"/>
    </source>
</evidence>
<keyword evidence="2" id="KW-0479">Metal-binding</keyword>
<comment type="similarity">
    <text evidence="4">Belongs to the cytochrome b5 family.</text>
</comment>
<evidence type="ECO:0000259" key="6">
    <source>
        <dbReference type="PROSITE" id="PS50255"/>
    </source>
</evidence>
<dbReference type="Proteomes" id="UP001224775">
    <property type="component" value="Unassembled WGS sequence"/>
</dbReference>
<dbReference type="GO" id="GO:0020037">
    <property type="term" value="F:heme binding"/>
    <property type="evidence" value="ECO:0007669"/>
    <property type="project" value="TreeGrafter"/>
</dbReference>
<dbReference type="AlphaFoldDB" id="A0AAD9D780"/>
<keyword evidence="5" id="KW-1133">Transmembrane helix</keyword>
<dbReference type="GO" id="GO:0016020">
    <property type="term" value="C:membrane"/>
    <property type="evidence" value="ECO:0007669"/>
    <property type="project" value="TreeGrafter"/>
</dbReference>
<gene>
    <name evidence="7" type="ORF">QTG54_012519</name>
</gene>
<evidence type="ECO:0000256" key="3">
    <source>
        <dbReference type="ARBA" id="ARBA00023004"/>
    </source>
</evidence>
<feature type="transmembrane region" description="Helical" evidence="5">
    <location>
        <begin position="148"/>
        <end position="170"/>
    </location>
</feature>
<dbReference type="InterPro" id="IPR036400">
    <property type="entry name" value="Cyt_B5-like_heme/steroid_sf"/>
</dbReference>
<evidence type="ECO:0000256" key="2">
    <source>
        <dbReference type="ARBA" id="ARBA00022723"/>
    </source>
</evidence>
<feature type="domain" description="Cytochrome b5 heme-binding" evidence="6">
    <location>
        <begin position="8"/>
        <end position="89"/>
    </location>
</feature>
<feature type="transmembrane region" description="Helical" evidence="5">
    <location>
        <begin position="191"/>
        <end position="217"/>
    </location>
</feature>
<dbReference type="EMBL" id="JATAAI010000028">
    <property type="protein sequence ID" value="KAK1736497.1"/>
    <property type="molecule type" value="Genomic_DNA"/>
</dbReference>
<feature type="transmembrane region" description="Helical" evidence="5">
    <location>
        <begin position="110"/>
        <end position="128"/>
    </location>
</feature>
<comment type="caution">
    <text evidence="7">The sequence shown here is derived from an EMBL/GenBank/DDBJ whole genome shotgun (WGS) entry which is preliminary data.</text>
</comment>
<reference evidence="7" key="1">
    <citation type="submission" date="2023-06" db="EMBL/GenBank/DDBJ databases">
        <title>Survivors Of The Sea: Transcriptome response of Skeletonema marinoi to long-term dormancy.</title>
        <authorList>
            <person name="Pinder M.I.M."/>
            <person name="Kourtchenko O."/>
            <person name="Robertson E.K."/>
            <person name="Larsson T."/>
            <person name="Maumus F."/>
            <person name="Osuna-Cruz C.M."/>
            <person name="Vancaester E."/>
            <person name="Stenow R."/>
            <person name="Vandepoele K."/>
            <person name="Ploug H."/>
            <person name="Bruchert V."/>
            <person name="Godhe A."/>
            <person name="Topel M."/>
        </authorList>
    </citation>
    <scope>NUCLEOTIDE SEQUENCE</scope>
    <source>
        <strain evidence="7">R05AC</strain>
    </source>
</reference>
<keyword evidence="5" id="KW-0812">Transmembrane</keyword>
<keyword evidence="5" id="KW-0472">Membrane</keyword>
<dbReference type="SUPFAM" id="SSF55856">
    <property type="entry name" value="Cytochrome b5-like heme/steroid binding domain"/>
    <property type="match status" value="1"/>
</dbReference>
<keyword evidence="1" id="KW-0349">Heme</keyword>
<accession>A0AAD9D780</accession>
<evidence type="ECO:0000256" key="5">
    <source>
        <dbReference type="SAM" id="Phobius"/>
    </source>
</evidence>
<protein>
    <recommendedName>
        <fullName evidence="6">Cytochrome b5 heme-binding domain-containing protein</fullName>
    </recommendedName>
</protein>
<dbReference type="GO" id="GO:0046872">
    <property type="term" value="F:metal ion binding"/>
    <property type="evidence" value="ECO:0007669"/>
    <property type="project" value="UniProtKB-KW"/>
</dbReference>
<organism evidence="7 8">
    <name type="scientific">Skeletonema marinoi</name>
    <dbReference type="NCBI Taxonomy" id="267567"/>
    <lineage>
        <taxon>Eukaryota</taxon>
        <taxon>Sar</taxon>
        <taxon>Stramenopiles</taxon>
        <taxon>Ochrophyta</taxon>
        <taxon>Bacillariophyta</taxon>
        <taxon>Coscinodiscophyceae</taxon>
        <taxon>Thalassiosirophycidae</taxon>
        <taxon>Thalassiosirales</taxon>
        <taxon>Skeletonemataceae</taxon>
        <taxon>Skeletonema</taxon>
        <taxon>Skeletonema marinoi-dohrnii complex</taxon>
    </lineage>
</organism>
<feature type="transmembrane region" description="Helical" evidence="5">
    <location>
        <begin position="223"/>
        <end position="239"/>
    </location>
</feature>
<feature type="transmembrane region" description="Helical" evidence="5">
    <location>
        <begin position="260"/>
        <end position="278"/>
    </location>
</feature>